<accession>A0A8S1A4G4</accession>
<organism evidence="2 3">
    <name type="scientific">Arctia plantaginis</name>
    <name type="common">Wood tiger moth</name>
    <name type="synonym">Phalaena plantaginis</name>
    <dbReference type="NCBI Taxonomy" id="874455"/>
    <lineage>
        <taxon>Eukaryota</taxon>
        <taxon>Metazoa</taxon>
        <taxon>Ecdysozoa</taxon>
        <taxon>Arthropoda</taxon>
        <taxon>Hexapoda</taxon>
        <taxon>Insecta</taxon>
        <taxon>Pterygota</taxon>
        <taxon>Neoptera</taxon>
        <taxon>Endopterygota</taxon>
        <taxon>Lepidoptera</taxon>
        <taxon>Glossata</taxon>
        <taxon>Ditrysia</taxon>
        <taxon>Noctuoidea</taxon>
        <taxon>Erebidae</taxon>
        <taxon>Arctiinae</taxon>
        <taxon>Arctia</taxon>
    </lineage>
</organism>
<dbReference type="AlphaFoldDB" id="A0A8S1A4G4"/>
<evidence type="ECO:0000313" key="3">
    <source>
        <dbReference type="Proteomes" id="UP000494106"/>
    </source>
</evidence>
<feature type="compositionally biased region" description="Basic and acidic residues" evidence="1">
    <location>
        <begin position="39"/>
        <end position="52"/>
    </location>
</feature>
<protein>
    <submittedName>
        <fullName evidence="2">Uncharacterized protein</fullName>
    </submittedName>
</protein>
<dbReference type="Proteomes" id="UP000494106">
    <property type="component" value="Unassembled WGS sequence"/>
</dbReference>
<keyword evidence="3" id="KW-1185">Reference proteome</keyword>
<name>A0A8S1A4G4_ARCPL</name>
<reference evidence="2 3" key="1">
    <citation type="submission" date="2020-04" db="EMBL/GenBank/DDBJ databases">
        <authorList>
            <person name="Wallbank WR R."/>
            <person name="Pardo Diaz C."/>
            <person name="Kozak K."/>
            <person name="Martin S."/>
            <person name="Jiggins C."/>
            <person name="Moest M."/>
            <person name="Warren A I."/>
            <person name="Byers J.R.P. K."/>
            <person name="Montejo-Kovacevich G."/>
            <person name="Yen C E."/>
        </authorList>
    </citation>
    <scope>NUCLEOTIDE SEQUENCE [LARGE SCALE GENOMIC DNA]</scope>
</reference>
<gene>
    <name evidence="2" type="ORF">APLA_LOCUS9363</name>
</gene>
<comment type="caution">
    <text evidence="2">The sequence shown here is derived from an EMBL/GenBank/DDBJ whole genome shotgun (WGS) entry which is preliminary data.</text>
</comment>
<evidence type="ECO:0000313" key="2">
    <source>
        <dbReference type="EMBL" id="CAB3243151.1"/>
    </source>
</evidence>
<dbReference type="EMBL" id="CADEBC010000519">
    <property type="protein sequence ID" value="CAB3243151.1"/>
    <property type="molecule type" value="Genomic_DNA"/>
</dbReference>
<evidence type="ECO:0000256" key="1">
    <source>
        <dbReference type="SAM" id="MobiDB-lite"/>
    </source>
</evidence>
<feature type="region of interest" description="Disordered" evidence="1">
    <location>
        <begin position="36"/>
        <end position="61"/>
    </location>
</feature>
<proteinExistence type="predicted"/>
<sequence>MGTIGLYIYMNTKQQIKVCTMNNQNILSNPNIINKKRNRIESKHHQNKKDPAHSSQYIHQHDGYGQPTYIHKFDKHLKIFLKLLLLEHHHKKED</sequence>